<dbReference type="GeneID" id="54475263"/>
<feature type="chain" id="PRO_5025503151" evidence="1">
    <location>
        <begin position="16"/>
        <end position="309"/>
    </location>
</feature>
<protein>
    <submittedName>
        <fullName evidence="2">Uncharacterized protein</fullName>
    </submittedName>
</protein>
<gene>
    <name evidence="2" type="ORF">BDY17DRAFT_301509</name>
</gene>
<organism evidence="2 3">
    <name type="scientific">Neohortaea acidophila</name>
    <dbReference type="NCBI Taxonomy" id="245834"/>
    <lineage>
        <taxon>Eukaryota</taxon>
        <taxon>Fungi</taxon>
        <taxon>Dikarya</taxon>
        <taxon>Ascomycota</taxon>
        <taxon>Pezizomycotina</taxon>
        <taxon>Dothideomycetes</taxon>
        <taxon>Dothideomycetidae</taxon>
        <taxon>Mycosphaerellales</taxon>
        <taxon>Teratosphaeriaceae</taxon>
        <taxon>Neohortaea</taxon>
    </lineage>
</organism>
<dbReference type="EMBL" id="MU001638">
    <property type="protein sequence ID" value="KAF2481542.1"/>
    <property type="molecule type" value="Genomic_DNA"/>
</dbReference>
<dbReference type="Proteomes" id="UP000799767">
    <property type="component" value="Unassembled WGS sequence"/>
</dbReference>
<sequence>MRWFCILASTGFAVSAIIRPTIPATTLAPSTRITPSPVFARQVTSCALVGAPAFTISGRTYPASSSCTCNGGVQAGASRTVGPDGKTTWECAAKSTPMPISTEEAAPTTTLVMQLLLGVQKFMIGDYDQTNFLPLMKSDCGLVCDSATQEHIKFNRTHSGGSSSVATSTVVMTGTLGNSVSEQALMTAVNTALLKTSQCTQVATAFFHDPIRWREIDPPPPDLFSMPCSQLYPGYAIQQKPRRLQHRPLVADDFQRHLRGGRRVFRLQQRHRRCQRGLEQTPLSWRRQEHRHPCGGAVCRCRLRCDWPW</sequence>
<dbReference type="OrthoDB" id="3905008at2759"/>
<dbReference type="RefSeq" id="XP_033588112.1">
    <property type="nucleotide sequence ID" value="XM_033734261.1"/>
</dbReference>
<keyword evidence="3" id="KW-1185">Reference proteome</keyword>
<dbReference type="AlphaFoldDB" id="A0A6A6PNG2"/>
<evidence type="ECO:0000313" key="2">
    <source>
        <dbReference type="EMBL" id="KAF2481542.1"/>
    </source>
</evidence>
<reference evidence="2" key="1">
    <citation type="journal article" date="2020" name="Stud. Mycol.">
        <title>101 Dothideomycetes genomes: a test case for predicting lifestyles and emergence of pathogens.</title>
        <authorList>
            <person name="Haridas S."/>
            <person name="Albert R."/>
            <person name="Binder M."/>
            <person name="Bloem J."/>
            <person name="Labutti K."/>
            <person name="Salamov A."/>
            <person name="Andreopoulos B."/>
            <person name="Baker S."/>
            <person name="Barry K."/>
            <person name="Bills G."/>
            <person name="Bluhm B."/>
            <person name="Cannon C."/>
            <person name="Castanera R."/>
            <person name="Culley D."/>
            <person name="Daum C."/>
            <person name="Ezra D."/>
            <person name="Gonzalez J."/>
            <person name="Henrissat B."/>
            <person name="Kuo A."/>
            <person name="Liang C."/>
            <person name="Lipzen A."/>
            <person name="Lutzoni F."/>
            <person name="Magnuson J."/>
            <person name="Mondo S."/>
            <person name="Nolan M."/>
            <person name="Ohm R."/>
            <person name="Pangilinan J."/>
            <person name="Park H.-J."/>
            <person name="Ramirez L."/>
            <person name="Alfaro M."/>
            <person name="Sun H."/>
            <person name="Tritt A."/>
            <person name="Yoshinaga Y."/>
            <person name="Zwiers L.-H."/>
            <person name="Turgeon B."/>
            <person name="Goodwin S."/>
            <person name="Spatafora J."/>
            <person name="Crous P."/>
            <person name="Grigoriev I."/>
        </authorList>
    </citation>
    <scope>NUCLEOTIDE SEQUENCE</scope>
    <source>
        <strain evidence="2">CBS 113389</strain>
    </source>
</reference>
<proteinExistence type="predicted"/>
<feature type="signal peptide" evidence="1">
    <location>
        <begin position="1"/>
        <end position="15"/>
    </location>
</feature>
<evidence type="ECO:0000256" key="1">
    <source>
        <dbReference type="SAM" id="SignalP"/>
    </source>
</evidence>
<keyword evidence="1" id="KW-0732">Signal</keyword>
<name>A0A6A6PNG2_9PEZI</name>
<evidence type="ECO:0000313" key="3">
    <source>
        <dbReference type="Proteomes" id="UP000799767"/>
    </source>
</evidence>
<accession>A0A6A6PNG2</accession>